<dbReference type="Proteomes" id="UP000823749">
    <property type="component" value="Chromosome 8"/>
</dbReference>
<gene>
    <name evidence="14" type="ORF">RHGRI_024082</name>
</gene>
<feature type="domain" description="General transcription factor 3C polypeptide 1 winged-helix" evidence="8">
    <location>
        <begin position="1"/>
        <end position="101"/>
    </location>
</feature>
<dbReference type="InterPro" id="IPR044210">
    <property type="entry name" value="Tfc3-like"/>
</dbReference>
<dbReference type="InterPro" id="IPR056062">
    <property type="entry name" value="DUF7645"/>
</dbReference>
<keyword evidence="2" id="KW-0597">Phosphoprotein</keyword>
<feature type="region of interest" description="Disordered" evidence="6">
    <location>
        <begin position="432"/>
        <end position="454"/>
    </location>
</feature>
<dbReference type="Pfam" id="PF24655">
    <property type="entry name" value="DUF7645"/>
    <property type="match status" value="1"/>
</dbReference>
<feature type="domain" description="DUF7646" evidence="12">
    <location>
        <begin position="341"/>
        <end position="424"/>
    </location>
</feature>
<evidence type="ECO:0000259" key="9">
    <source>
        <dbReference type="Pfam" id="PF24101"/>
    </source>
</evidence>
<dbReference type="CDD" id="cd16169">
    <property type="entry name" value="Tau138_eWH"/>
    <property type="match status" value="1"/>
</dbReference>
<evidence type="ECO:0000259" key="11">
    <source>
        <dbReference type="Pfam" id="PF24655"/>
    </source>
</evidence>
<keyword evidence="4" id="KW-0804">Transcription</keyword>
<feature type="domain" description="B-block binding subunit of TFIIIC" evidence="7">
    <location>
        <begin position="125"/>
        <end position="195"/>
    </location>
</feature>
<evidence type="ECO:0008006" key="16">
    <source>
        <dbReference type="Google" id="ProtNLM"/>
    </source>
</evidence>
<dbReference type="InterPro" id="IPR056064">
    <property type="entry name" value="DUF7647"/>
</dbReference>
<dbReference type="GO" id="GO:0042791">
    <property type="term" value="P:5S class rRNA transcription by RNA polymerase III"/>
    <property type="evidence" value="ECO:0007669"/>
    <property type="project" value="TreeGrafter"/>
</dbReference>
<dbReference type="Pfam" id="PF24658">
    <property type="entry name" value="DUF7647"/>
    <property type="match status" value="1"/>
</dbReference>
<evidence type="ECO:0000256" key="4">
    <source>
        <dbReference type="ARBA" id="ARBA00023163"/>
    </source>
</evidence>
<sequence>MDSIVHSALEEICSFGAAGLPLPTLWPKLHSRLSSHGLPLCPNVKQSLWANLRNVPGLQFEAGGASFGSNDPGIQSVEECERLRLKIVAAEHLRDSFVGVYDIKASDAAISGPQHREDVTTLLARKTNGITQSEIAKEFGIKGNNIFYVLRNLECRGLIVRQSTLVRTKEANSEGEPKNSSIVNTNMLHLYRYAKHLGCQQRLEITKEDKRMVANENMDVNTVSGDSAGEGCVKEDVHVKDYLPALKAICDKLDQAGDKILLVEDIKRDLGYRTTTGHRAWRNICNRLKDARTVEEFCAKLNEKKVSCLRLLKSFSPKIFEPKTLGRGNDDVDTEQQVKFGKRGQITEQLLELPIEHQIYGIVAAEGSKGLTITEICKRLGINNKRYYRRLRTMFSRFGMPLQVENHNRGLAYRVWTSENFNLEASNKFVSKPENVSNENGTYNPPDGNLARHEKSAQAIPELDLWTSNVNIEYDGKAHEVIEPELSHASPSNELQVVSAVAVSNVATVETSSLDLSTPRRRQSYEKYPCLTSTASSVRREQWILLRLQEEKFIIRAELMRELESLEKDKLTKMDRKTVNRTLNKLQEEGHCKYIRVSVPVVTNCSRSRTTDVVLQPSLEVSPELLGKIHEKLRSFDMEIRAQCSSRSKKGQSVPVIDGVQRIFKSAKLDDQAERLEAMRANGFVLAKMVRTKLLHIYLWGYVSGSPGWDDALSFGKPGYDLKNPHSTCKIFALDAAIKAMPVELFLQVVGSTRKFEDMVEKCRSGLRLSDLPDKEYKSLMDTLATGRLSCIIDRLRRCKLIRLERDGHSEEIMNIPHATLTYALELEPYIEEPVSIVMASSGVFSFDLCPQVRHDFILSSRKAVDEYWNMLEFSYAAADSKAALHAFPGSAVPEVFLWRTWASVRVMTADQRAELLTCVVNDDLNKKLPFKECEKIAEDLNLTLEQGGLDARGEEFQPLKKRHVSSSRKRKNTSEGRSSRRKKIGIVDKKTSGQGLGRETDPDDQFLDGQNAPVASSGEDSHLHTFQDADRMEVIEEVESKEEVEHHSFIHDCAFSSIKSTRQRKFSWTEKAERQLVIEYVRYRAALGANFHCTDWSSLRDLPAPPAACKRRMALLNSDLKFRKAVLRLCNMLALDEVLHYRRIAKLDASKRARSVPVEWSELNMDAGGHDHLGSGPVSEDIRKHGGGNNVCPRRSRRRCVPQKYSKLLHEGSSVSRWAHESVAVSNAAELFKLVFLSTSTAPEVPNLQAETLRRYSEHDLFAAFNYLREKKIMVGGSGGNPFILSQQFLQSISSSPFPTNTGNGAAKFASWLQEKEKEPMEDGIDITAELQCGDVFHLCALVSSGEWLISPCLPDEGVGEAEDLRILKRKFDGSEFRSGERAKKLKSSLAGEGEIISCGEGELIPRRGKGFPGIILTISRATISTSDTMDLFKDGNNHSGTLFSGENDQVIQSSSVNIGATAFPSNHIKEILYEGSSIPTTVAAGESEWETMTSYAARLMALPTDQQKTCSFYPELFRNVYSAIQKAGDQGLSMEEVSQVINMEGENIQELIVEVLEAFGRALKVNAYDSVHIVDSLYRSKYFLTSMANCNQDLEVSLPAYTKIDNGQVNPPTENLEDHGANLPKDLSMDSDEVHKVTILNLPEEVYHPSSEMWGRKKSGGWKQAKVIAQGNGHEWETFGFCSDDFDLCAPILPWVNGDGTINTVVHKGLVRRVLGIAMQNPGILEEGIINRMSVLNPQSCRSLLKLMIMDNHIIVRKMHETMYGEAPSILASLLGSRLKKSKMISREHYFANPLCTTLL</sequence>
<organism evidence="14 15">
    <name type="scientific">Rhododendron griersonianum</name>
    <dbReference type="NCBI Taxonomy" id="479676"/>
    <lineage>
        <taxon>Eukaryota</taxon>
        <taxon>Viridiplantae</taxon>
        <taxon>Streptophyta</taxon>
        <taxon>Embryophyta</taxon>
        <taxon>Tracheophyta</taxon>
        <taxon>Spermatophyta</taxon>
        <taxon>Magnoliopsida</taxon>
        <taxon>eudicotyledons</taxon>
        <taxon>Gunneridae</taxon>
        <taxon>Pentapetalae</taxon>
        <taxon>asterids</taxon>
        <taxon>Ericales</taxon>
        <taxon>Ericaceae</taxon>
        <taxon>Ericoideae</taxon>
        <taxon>Rhodoreae</taxon>
        <taxon>Rhododendron</taxon>
    </lineage>
</organism>
<evidence type="ECO:0000256" key="3">
    <source>
        <dbReference type="ARBA" id="ARBA00023125"/>
    </source>
</evidence>
<feature type="domain" description="DUF7599" evidence="10">
    <location>
        <begin position="240"/>
        <end position="323"/>
    </location>
</feature>
<evidence type="ECO:0000313" key="14">
    <source>
        <dbReference type="EMBL" id="KAG5536529.1"/>
    </source>
</evidence>
<dbReference type="GO" id="GO:0000127">
    <property type="term" value="C:transcription factor TFIIIC complex"/>
    <property type="evidence" value="ECO:0007669"/>
    <property type="project" value="InterPro"/>
</dbReference>
<dbReference type="InterPro" id="IPR007309">
    <property type="entry name" value="TFIIIC_Bblock-bd"/>
</dbReference>
<evidence type="ECO:0000256" key="5">
    <source>
        <dbReference type="ARBA" id="ARBA00023242"/>
    </source>
</evidence>
<feature type="region of interest" description="Disordered" evidence="6">
    <location>
        <begin position="954"/>
        <end position="1024"/>
    </location>
</feature>
<evidence type="ECO:0000259" key="13">
    <source>
        <dbReference type="Pfam" id="PF24658"/>
    </source>
</evidence>
<dbReference type="EMBL" id="JACTNZ010000008">
    <property type="protein sequence ID" value="KAG5536529.1"/>
    <property type="molecule type" value="Genomic_DNA"/>
</dbReference>
<feature type="domain" description="GTF3C1 extended winged-helix" evidence="9">
    <location>
        <begin position="533"/>
        <end position="641"/>
    </location>
</feature>
<comment type="subcellular location">
    <subcellularLocation>
        <location evidence="1">Nucleus</location>
    </subcellularLocation>
</comment>
<evidence type="ECO:0000256" key="1">
    <source>
        <dbReference type="ARBA" id="ARBA00004123"/>
    </source>
</evidence>
<feature type="domain" description="DUF7647" evidence="13">
    <location>
        <begin position="724"/>
        <end position="903"/>
    </location>
</feature>
<dbReference type="InterPro" id="IPR056063">
    <property type="entry name" value="DUF7646"/>
</dbReference>
<keyword evidence="3" id="KW-0238">DNA-binding</keyword>
<name>A0AAV6JA60_9ERIC</name>
<dbReference type="GO" id="GO:0003677">
    <property type="term" value="F:DNA binding"/>
    <property type="evidence" value="ECO:0007669"/>
    <property type="project" value="UniProtKB-KW"/>
</dbReference>
<dbReference type="InterPro" id="IPR056428">
    <property type="entry name" value="WH_GTF3C1"/>
</dbReference>
<dbReference type="PANTHER" id="PTHR15180:SF1">
    <property type="entry name" value="GENERAL TRANSCRIPTION FACTOR 3C POLYPEPTIDE 1"/>
    <property type="match status" value="1"/>
</dbReference>
<evidence type="ECO:0000259" key="10">
    <source>
        <dbReference type="Pfam" id="PF24538"/>
    </source>
</evidence>
<reference evidence="14" key="1">
    <citation type="submission" date="2020-08" db="EMBL/GenBank/DDBJ databases">
        <title>Plant Genome Project.</title>
        <authorList>
            <person name="Zhang R.-G."/>
        </authorList>
    </citation>
    <scope>NUCLEOTIDE SEQUENCE</scope>
    <source>
        <strain evidence="14">WSP0</strain>
        <tissue evidence="14">Leaf</tissue>
    </source>
</reference>
<keyword evidence="5" id="KW-0539">Nucleus</keyword>
<evidence type="ECO:0000313" key="15">
    <source>
        <dbReference type="Proteomes" id="UP000823749"/>
    </source>
</evidence>
<dbReference type="Pfam" id="PF24657">
    <property type="entry name" value="DUF7646"/>
    <property type="match status" value="1"/>
</dbReference>
<dbReference type="InterPro" id="IPR056467">
    <property type="entry name" value="eWH_GTF3C1"/>
</dbReference>
<dbReference type="Pfam" id="PF24101">
    <property type="entry name" value="WHD_GTF3C1"/>
    <property type="match status" value="1"/>
</dbReference>
<protein>
    <recommendedName>
        <fullName evidence="16">B-block binding subunit of TFIIIC</fullName>
    </recommendedName>
</protein>
<evidence type="ECO:0000256" key="6">
    <source>
        <dbReference type="SAM" id="MobiDB-lite"/>
    </source>
</evidence>
<dbReference type="Pfam" id="PF04182">
    <property type="entry name" value="B-block_TFIIIC"/>
    <property type="match status" value="1"/>
</dbReference>
<comment type="caution">
    <text evidence="14">The sequence shown here is derived from an EMBL/GenBank/DDBJ whole genome shotgun (WGS) entry which is preliminary data.</text>
</comment>
<dbReference type="PANTHER" id="PTHR15180">
    <property type="entry name" value="GENERAL TRANSCRIPTION FACTOR 3C POLYPEPTIDE 1"/>
    <property type="match status" value="1"/>
</dbReference>
<feature type="compositionally biased region" description="Polar residues" evidence="6">
    <location>
        <begin position="432"/>
        <end position="443"/>
    </location>
</feature>
<proteinExistence type="predicted"/>
<dbReference type="InterPro" id="IPR035625">
    <property type="entry name" value="Tfc3-like_eWH"/>
</dbReference>
<dbReference type="InterPro" id="IPR056020">
    <property type="entry name" value="DUF7599"/>
</dbReference>
<dbReference type="Pfam" id="PF24538">
    <property type="entry name" value="DUF7599"/>
    <property type="match status" value="1"/>
</dbReference>
<feature type="compositionally biased region" description="Basic residues" evidence="6">
    <location>
        <begin position="960"/>
        <end position="972"/>
    </location>
</feature>
<feature type="region of interest" description="Disordered" evidence="6">
    <location>
        <begin position="1175"/>
        <end position="1196"/>
    </location>
</feature>
<keyword evidence="15" id="KW-1185">Reference proteome</keyword>
<evidence type="ECO:0000259" key="12">
    <source>
        <dbReference type="Pfam" id="PF24657"/>
    </source>
</evidence>
<dbReference type="GO" id="GO:0006384">
    <property type="term" value="P:transcription initiation at RNA polymerase III promoter"/>
    <property type="evidence" value="ECO:0007669"/>
    <property type="project" value="InterPro"/>
</dbReference>
<accession>A0AAV6JA60</accession>
<evidence type="ECO:0000259" key="7">
    <source>
        <dbReference type="Pfam" id="PF04182"/>
    </source>
</evidence>
<evidence type="ECO:0000259" key="8">
    <source>
        <dbReference type="Pfam" id="PF23704"/>
    </source>
</evidence>
<feature type="domain" description="DUF7645" evidence="11">
    <location>
        <begin position="904"/>
        <end position="947"/>
    </location>
</feature>
<dbReference type="GO" id="GO:0005634">
    <property type="term" value="C:nucleus"/>
    <property type="evidence" value="ECO:0007669"/>
    <property type="project" value="UniProtKB-SubCell"/>
</dbReference>
<dbReference type="Pfam" id="PF23704">
    <property type="entry name" value="WHD_GTF3C1_N"/>
    <property type="match status" value="1"/>
</dbReference>
<evidence type="ECO:0000256" key="2">
    <source>
        <dbReference type="ARBA" id="ARBA00022553"/>
    </source>
</evidence>